<dbReference type="EMBL" id="NMTV01000033">
    <property type="protein sequence ID" value="PDX73244.1"/>
    <property type="molecule type" value="Genomic_DNA"/>
</dbReference>
<dbReference type="GO" id="GO:0033499">
    <property type="term" value="P:galactose catabolic process via UDP-galactose, Leloir pathway"/>
    <property type="evidence" value="ECO:0007669"/>
    <property type="project" value="TreeGrafter"/>
</dbReference>
<evidence type="ECO:0000256" key="11">
    <source>
        <dbReference type="PIRSR" id="PIRSR005096-3"/>
    </source>
</evidence>
<dbReference type="Pfam" id="PF01263">
    <property type="entry name" value="Aldose_epim"/>
    <property type="match status" value="1"/>
</dbReference>
<evidence type="ECO:0000256" key="7">
    <source>
        <dbReference type="ARBA" id="ARBA00023277"/>
    </source>
</evidence>
<dbReference type="GO" id="GO:0004034">
    <property type="term" value="F:aldose 1-epimerase activity"/>
    <property type="evidence" value="ECO:0007669"/>
    <property type="project" value="UniProtKB-EC"/>
</dbReference>
<comment type="similarity">
    <text evidence="3 8">Belongs to the aldose epimerase family.</text>
</comment>
<evidence type="ECO:0000313" key="13">
    <source>
        <dbReference type="Proteomes" id="UP000219901"/>
    </source>
</evidence>
<dbReference type="InterPro" id="IPR008183">
    <property type="entry name" value="Aldose_1/G6P_1-epimerase"/>
</dbReference>
<evidence type="ECO:0000256" key="2">
    <source>
        <dbReference type="ARBA" id="ARBA00005028"/>
    </source>
</evidence>
<evidence type="ECO:0000256" key="1">
    <source>
        <dbReference type="ARBA" id="ARBA00001614"/>
    </source>
</evidence>
<dbReference type="PROSITE" id="PS00545">
    <property type="entry name" value="ALDOSE_1_EPIMERASE"/>
    <property type="match status" value="1"/>
</dbReference>
<proteinExistence type="inferred from homology"/>
<dbReference type="CDD" id="cd09019">
    <property type="entry name" value="galactose_mutarotase_like"/>
    <property type="match status" value="1"/>
</dbReference>
<evidence type="ECO:0000313" key="12">
    <source>
        <dbReference type="EMBL" id="PDX73244.1"/>
    </source>
</evidence>
<dbReference type="Gene3D" id="2.70.98.10">
    <property type="match status" value="1"/>
</dbReference>
<sequence length="357" mass="38794">MAQIRSKPFGVTKEGANVTEYILSNPGGMSVSVLDYGCVIKNIIVPAKNGPVDVVLGHDTMADYENDFTSSGSTCCGAFVGRYANRIENAVFALGGKTYQLEKNNGENHLHGCFSRKIYEVKYFGDTLLMEAVSPDGEDGFPGTLKIAVRYTLTDDNTFRMDYRVSSDADTIVNLTNHSYFNLDGGGDVLNQKLRIYASRYLEGNNATCPTGNILPVANTPMDFTAGKTIGKEIDTGFSQTTMVGGGYDHCYVIDRARGSSQSICAWATSDKTGISMKLYTTQPGIQLYTGNFLQDCPAPGKGGEPMRKYGGFALETQHYPCSPSHPEFPSTVLRAGKVFRATTTLRFFTGKQCGKL</sequence>
<evidence type="ECO:0000256" key="4">
    <source>
        <dbReference type="ARBA" id="ARBA00013185"/>
    </source>
</evidence>
<feature type="binding site" evidence="11">
    <location>
        <begin position="85"/>
        <end position="86"/>
    </location>
    <ligand>
        <name>beta-D-galactose</name>
        <dbReference type="ChEBI" id="CHEBI:27667"/>
    </ligand>
</feature>
<accession>A0A2A7A288</accession>
<comment type="pathway">
    <text evidence="2 8">Carbohydrate metabolism; hexose metabolism.</text>
</comment>
<evidence type="ECO:0000256" key="3">
    <source>
        <dbReference type="ARBA" id="ARBA00006206"/>
    </source>
</evidence>
<dbReference type="GO" id="GO:0030246">
    <property type="term" value="F:carbohydrate binding"/>
    <property type="evidence" value="ECO:0007669"/>
    <property type="project" value="InterPro"/>
</dbReference>
<dbReference type="NCBIfam" id="NF008277">
    <property type="entry name" value="PRK11055.1"/>
    <property type="match status" value="1"/>
</dbReference>
<evidence type="ECO:0000256" key="10">
    <source>
        <dbReference type="PIRSR" id="PIRSR005096-2"/>
    </source>
</evidence>
<dbReference type="EC" id="5.1.3.3" evidence="4 8"/>
<dbReference type="InterPro" id="IPR015443">
    <property type="entry name" value="Aldose_1-epimerase"/>
</dbReference>
<feature type="binding site" evidence="11">
    <location>
        <begin position="178"/>
        <end position="180"/>
    </location>
    <ligand>
        <name>beta-D-galactose</name>
        <dbReference type="ChEBI" id="CHEBI:27667"/>
    </ligand>
</feature>
<evidence type="ECO:0000256" key="9">
    <source>
        <dbReference type="PIRSR" id="PIRSR005096-1"/>
    </source>
</evidence>
<comment type="caution">
    <text evidence="12">The sequence shown here is derived from an EMBL/GenBank/DDBJ whole genome shotgun (WGS) entry which is preliminary data.</text>
</comment>
<evidence type="ECO:0000256" key="6">
    <source>
        <dbReference type="ARBA" id="ARBA00023235"/>
    </source>
</evidence>
<protein>
    <recommendedName>
        <fullName evidence="5 8">Aldose 1-epimerase</fullName>
        <ecNumber evidence="4 8">5.1.3.3</ecNumber>
    </recommendedName>
</protein>
<gene>
    <name evidence="12" type="ORF">CGS55_04340</name>
</gene>
<keyword evidence="6 8" id="KW-0413">Isomerase</keyword>
<dbReference type="PANTHER" id="PTHR10091">
    <property type="entry name" value="ALDOSE-1-EPIMERASE"/>
    <property type="match status" value="1"/>
</dbReference>
<keyword evidence="7 8" id="KW-0119">Carbohydrate metabolism</keyword>
<dbReference type="PIRSF" id="PIRSF005096">
    <property type="entry name" value="GALM"/>
    <property type="match status" value="1"/>
</dbReference>
<evidence type="ECO:0000256" key="5">
    <source>
        <dbReference type="ARBA" id="ARBA00014165"/>
    </source>
</evidence>
<dbReference type="InterPro" id="IPR047215">
    <property type="entry name" value="Galactose_mutarotase-like"/>
</dbReference>
<dbReference type="GO" id="GO:0006006">
    <property type="term" value="P:glucose metabolic process"/>
    <property type="evidence" value="ECO:0007669"/>
    <property type="project" value="TreeGrafter"/>
</dbReference>
<dbReference type="InterPro" id="IPR011013">
    <property type="entry name" value="Gal_mutarotase_sf_dom"/>
</dbReference>
<feature type="binding site" evidence="10">
    <location>
        <position position="249"/>
    </location>
    <ligand>
        <name>beta-D-galactose</name>
        <dbReference type="ChEBI" id="CHEBI:27667"/>
    </ligand>
</feature>
<dbReference type="PANTHER" id="PTHR10091:SF0">
    <property type="entry name" value="GALACTOSE MUTAROTASE"/>
    <property type="match status" value="1"/>
</dbReference>
<comment type="catalytic activity">
    <reaction evidence="1 8">
        <text>alpha-D-glucose = beta-D-glucose</text>
        <dbReference type="Rhea" id="RHEA:10264"/>
        <dbReference type="ChEBI" id="CHEBI:15903"/>
        <dbReference type="ChEBI" id="CHEBI:17925"/>
        <dbReference type="EC" id="5.1.3.3"/>
    </reaction>
</comment>
<dbReference type="UniPathway" id="UPA00242"/>
<dbReference type="Proteomes" id="UP000219901">
    <property type="component" value="Unassembled WGS sequence"/>
</dbReference>
<feature type="active site" description="Proton donor" evidence="9">
    <location>
        <position position="178"/>
    </location>
</feature>
<dbReference type="RefSeq" id="WP_097782780.1">
    <property type="nucleotide sequence ID" value="NZ_NMTV01000033.1"/>
</dbReference>
<dbReference type="AlphaFoldDB" id="A0A2A7A288"/>
<name>A0A2A7A288_9FIRM</name>
<dbReference type="InterPro" id="IPR014718">
    <property type="entry name" value="GH-type_carb-bd"/>
</dbReference>
<dbReference type="InterPro" id="IPR018052">
    <property type="entry name" value="Ald1_epimerase_CS"/>
</dbReference>
<dbReference type="SUPFAM" id="SSF74650">
    <property type="entry name" value="Galactose mutarotase-like"/>
    <property type="match status" value="1"/>
</dbReference>
<organism evidence="12 13">
    <name type="scientific">Faecalibacterium prausnitzii</name>
    <dbReference type="NCBI Taxonomy" id="853"/>
    <lineage>
        <taxon>Bacteria</taxon>
        <taxon>Bacillati</taxon>
        <taxon>Bacillota</taxon>
        <taxon>Clostridia</taxon>
        <taxon>Eubacteriales</taxon>
        <taxon>Oscillospiraceae</taxon>
        <taxon>Faecalibacterium</taxon>
    </lineage>
</organism>
<reference evidence="12 13" key="1">
    <citation type="journal article" date="2017" name="Front. Microbiol.">
        <title>New Insights into the Diversity of the Genus Faecalibacterium.</title>
        <authorList>
            <person name="Benevides L."/>
            <person name="Burman S."/>
            <person name="Martin R."/>
            <person name="Robert V."/>
            <person name="Thomas M."/>
            <person name="Miquel S."/>
            <person name="Chain F."/>
            <person name="Sokol H."/>
            <person name="Bermudez-Humaran L.G."/>
            <person name="Morrison M."/>
            <person name="Langella P."/>
            <person name="Azevedo V.A."/>
            <person name="Chatel J.M."/>
            <person name="Soares S."/>
        </authorList>
    </citation>
    <scope>NUCLEOTIDE SEQUENCE [LARGE SCALE GENOMIC DNA]</scope>
    <source>
        <strain evidence="12 13">CNCM I 4546</strain>
    </source>
</reference>
<feature type="active site" description="Proton acceptor" evidence="9">
    <location>
        <position position="316"/>
    </location>
</feature>
<evidence type="ECO:0000256" key="8">
    <source>
        <dbReference type="PIRNR" id="PIRNR005096"/>
    </source>
</evidence>